<dbReference type="EMBL" id="KI669459">
    <property type="protein sequence ID" value="OCF62269.1"/>
    <property type="molecule type" value="Genomic_DNA"/>
</dbReference>
<protein>
    <submittedName>
        <fullName evidence="2">Uncharacterized protein</fullName>
    </submittedName>
</protein>
<accession>A0A1B9J3E0</accession>
<evidence type="ECO:0000313" key="2">
    <source>
        <dbReference type="EMBL" id="OCF62269.1"/>
    </source>
</evidence>
<reference evidence="2 3" key="1">
    <citation type="submission" date="2013-07" db="EMBL/GenBank/DDBJ databases">
        <title>The Genome Sequence of Kwoniella mangroviensis CBS10435.</title>
        <authorList>
            <consortium name="The Broad Institute Genome Sequencing Platform"/>
            <person name="Cuomo C."/>
            <person name="Litvintseva A."/>
            <person name="Chen Y."/>
            <person name="Heitman J."/>
            <person name="Sun S."/>
            <person name="Springer D."/>
            <person name="Dromer F."/>
            <person name="Young S.K."/>
            <person name="Zeng Q."/>
            <person name="Gargeya S."/>
            <person name="Fitzgerald M."/>
            <person name="Abouelleil A."/>
            <person name="Alvarado L."/>
            <person name="Berlin A.M."/>
            <person name="Chapman S.B."/>
            <person name="Dewar J."/>
            <person name="Goldberg J."/>
            <person name="Griggs A."/>
            <person name="Gujja S."/>
            <person name="Hansen M."/>
            <person name="Howarth C."/>
            <person name="Imamovic A."/>
            <person name="Larimer J."/>
            <person name="McCowan C."/>
            <person name="Murphy C."/>
            <person name="Pearson M."/>
            <person name="Priest M."/>
            <person name="Roberts A."/>
            <person name="Saif S."/>
            <person name="Shea T."/>
            <person name="Sykes S."/>
            <person name="Wortman J."/>
            <person name="Nusbaum C."/>
            <person name="Birren B."/>
        </authorList>
    </citation>
    <scope>NUCLEOTIDE SEQUENCE [LARGE SCALE GENOMIC DNA]</scope>
    <source>
        <strain evidence="2 3">CBS 10435</strain>
    </source>
</reference>
<dbReference type="AlphaFoldDB" id="A0A1B9J3E0"/>
<feature type="region of interest" description="Disordered" evidence="1">
    <location>
        <begin position="80"/>
        <end position="100"/>
    </location>
</feature>
<organism evidence="2 3">
    <name type="scientific">Kwoniella mangroviensis CBS 10435</name>
    <dbReference type="NCBI Taxonomy" id="1331196"/>
    <lineage>
        <taxon>Eukaryota</taxon>
        <taxon>Fungi</taxon>
        <taxon>Dikarya</taxon>
        <taxon>Basidiomycota</taxon>
        <taxon>Agaricomycotina</taxon>
        <taxon>Tremellomycetes</taxon>
        <taxon>Tremellales</taxon>
        <taxon>Cryptococcaceae</taxon>
        <taxon>Kwoniella</taxon>
    </lineage>
</organism>
<reference evidence="3" key="2">
    <citation type="submission" date="2013-12" db="EMBL/GenBank/DDBJ databases">
        <title>Evolution of pathogenesis and genome organization in the Tremellales.</title>
        <authorList>
            <person name="Cuomo C."/>
            <person name="Litvintseva A."/>
            <person name="Heitman J."/>
            <person name="Chen Y."/>
            <person name="Sun S."/>
            <person name="Springer D."/>
            <person name="Dromer F."/>
            <person name="Young S."/>
            <person name="Zeng Q."/>
            <person name="Chapman S."/>
            <person name="Gujja S."/>
            <person name="Saif S."/>
            <person name="Birren B."/>
        </authorList>
    </citation>
    <scope>NUCLEOTIDE SEQUENCE [LARGE SCALE GENOMIC DNA]</scope>
    <source>
        <strain evidence="3">CBS 10435</strain>
    </source>
</reference>
<proteinExistence type="predicted"/>
<sequence length="121" mass="12963">MSASTGINIGSVNSYAWMEDPSLVQKSRSAWGQTDYTLNRNLRFTLLSGQTANNGNITLPAGTTFSLNLQTDDSGNVHISNDKSDVWGTTTVPGGPTSVTGYDVRQQAKISPYNLAYQGEA</sequence>
<name>A0A1B9J3E0_9TREE</name>
<evidence type="ECO:0000313" key="3">
    <source>
        <dbReference type="Proteomes" id="UP000092583"/>
    </source>
</evidence>
<gene>
    <name evidence="2" type="ORF">L486_01937</name>
</gene>
<keyword evidence="3" id="KW-1185">Reference proteome</keyword>
<dbReference type="Proteomes" id="UP000092583">
    <property type="component" value="Unassembled WGS sequence"/>
</dbReference>
<evidence type="ECO:0000256" key="1">
    <source>
        <dbReference type="SAM" id="MobiDB-lite"/>
    </source>
</evidence>
<feature type="compositionally biased region" description="Low complexity" evidence="1">
    <location>
        <begin position="88"/>
        <end position="100"/>
    </location>
</feature>